<reference evidence="7" key="1">
    <citation type="journal article" date="2015" name="Nature">
        <title>Complex archaea that bridge the gap between prokaryotes and eukaryotes.</title>
        <authorList>
            <person name="Spang A."/>
            <person name="Saw J.H."/>
            <person name="Jorgensen S.L."/>
            <person name="Zaremba-Niedzwiedzka K."/>
            <person name="Martijn J."/>
            <person name="Lind A.E."/>
            <person name="van Eijk R."/>
            <person name="Schleper C."/>
            <person name="Guy L."/>
            <person name="Ettema T.J."/>
        </authorList>
    </citation>
    <scope>NUCLEOTIDE SEQUENCE</scope>
</reference>
<dbReference type="InterPro" id="IPR049409">
    <property type="entry name" value="UvsW_N"/>
</dbReference>
<keyword evidence="4" id="KW-0067">ATP-binding</keyword>
<dbReference type="Pfam" id="PF04851">
    <property type="entry name" value="ResIII"/>
    <property type="match status" value="1"/>
</dbReference>
<evidence type="ECO:0000313" key="7">
    <source>
        <dbReference type="EMBL" id="KKN70809.1"/>
    </source>
</evidence>
<dbReference type="Pfam" id="PF00271">
    <property type="entry name" value="Helicase_C"/>
    <property type="match status" value="1"/>
</dbReference>
<keyword evidence="3" id="KW-0347">Helicase</keyword>
<dbReference type="GO" id="GO:0016787">
    <property type="term" value="F:hydrolase activity"/>
    <property type="evidence" value="ECO:0007669"/>
    <property type="project" value="UniProtKB-KW"/>
</dbReference>
<feature type="domain" description="Helicase ATP-binding" evidence="5">
    <location>
        <begin position="115"/>
        <end position="285"/>
    </location>
</feature>
<dbReference type="Gene3D" id="3.30.780.20">
    <property type="match status" value="1"/>
</dbReference>
<dbReference type="SUPFAM" id="SSF52540">
    <property type="entry name" value="P-loop containing nucleoside triphosphate hydrolases"/>
    <property type="match status" value="2"/>
</dbReference>
<gene>
    <name evidence="7" type="ORF">LCGC14_0427010</name>
</gene>
<organism evidence="7">
    <name type="scientific">marine sediment metagenome</name>
    <dbReference type="NCBI Taxonomy" id="412755"/>
    <lineage>
        <taxon>unclassified sequences</taxon>
        <taxon>metagenomes</taxon>
        <taxon>ecological metagenomes</taxon>
    </lineage>
</organism>
<dbReference type="EMBL" id="LAZR01000396">
    <property type="protein sequence ID" value="KKN70809.1"/>
    <property type="molecule type" value="Genomic_DNA"/>
</dbReference>
<dbReference type="GO" id="GO:0003677">
    <property type="term" value="F:DNA binding"/>
    <property type="evidence" value="ECO:0007669"/>
    <property type="project" value="InterPro"/>
</dbReference>
<dbReference type="GO" id="GO:0005524">
    <property type="term" value="F:ATP binding"/>
    <property type="evidence" value="ECO:0007669"/>
    <property type="project" value="UniProtKB-KW"/>
</dbReference>
<evidence type="ECO:0000259" key="5">
    <source>
        <dbReference type="PROSITE" id="PS51192"/>
    </source>
</evidence>
<dbReference type="Gene3D" id="3.40.50.300">
    <property type="entry name" value="P-loop containing nucleotide triphosphate hydrolases"/>
    <property type="match status" value="2"/>
</dbReference>
<protein>
    <recommendedName>
        <fullName evidence="8">Helicase ATP-binding domain-containing protein</fullName>
    </recommendedName>
</protein>
<dbReference type="GO" id="GO:0004386">
    <property type="term" value="F:helicase activity"/>
    <property type="evidence" value="ECO:0007669"/>
    <property type="project" value="UniProtKB-KW"/>
</dbReference>
<proteinExistence type="predicted"/>
<dbReference type="PROSITE" id="PS51194">
    <property type="entry name" value="HELICASE_CTER"/>
    <property type="match status" value="1"/>
</dbReference>
<dbReference type="InterPro" id="IPR014001">
    <property type="entry name" value="Helicase_ATP-bd"/>
</dbReference>
<evidence type="ECO:0000256" key="4">
    <source>
        <dbReference type="ARBA" id="ARBA00022840"/>
    </source>
</evidence>
<dbReference type="AlphaFoldDB" id="A0A0F9SVG6"/>
<evidence type="ECO:0000256" key="2">
    <source>
        <dbReference type="ARBA" id="ARBA00022801"/>
    </source>
</evidence>
<name>A0A0F9SVG6_9ZZZZ</name>
<feature type="domain" description="Helicase C-terminal" evidence="6">
    <location>
        <begin position="323"/>
        <end position="485"/>
    </location>
</feature>
<dbReference type="PANTHER" id="PTHR11274">
    <property type="entry name" value="RAD25/XP-B DNA REPAIR HELICASE"/>
    <property type="match status" value="1"/>
</dbReference>
<evidence type="ECO:0000259" key="6">
    <source>
        <dbReference type="PROSITE" id="PS51194"/>
    </source>
</evidence>
<dbReference type="InterPro" id="IPR006935">
    <property type="entry name" value="Helicase/UvrB_N"/>
</dbReference>
<keyword evidence="2" id="KW-0378">Hydrolase</keyword>
<evidence type="ECO:0000256" key="3">
    <source>
        <dbReference type="ARBA" id="ARBA00022806"/>
    </source>
</evidence>
<keyword evidence="1" id="KW-0547">Nucleotide-binding</keyword>
<dbReference type="InterPro" id="IPR050615">
    <property type="entry name" value="ATP-dep_DNA_Helicase"/>
</dbReference>
<dbReference type="InterPro" id="IPR001650">
    <property type="entry name" value="Helicase_C-like"/>
</dbReference>
<dbReference type="PROSITE" id="PS51192">
    <property type="entry name" value="HELICASE_ATP_BIND_1"/>
    <property type="match status" value="1"/>
</dbReference>
<evidence type="ECO:0000256" key="1">
    <source>
        <dbReference type="ARBA" id="ARBA00022741"/>
    </source>
</evidence>
<evidence type="ECO:0008006" key="8">
    <source>
        <dbReference type="Google" id="ProtNLM"/>
    </source>
</evidence>
<dbReference type="PANTHER" id="PTHR11274:SF0">
    <property type="entry name" value="GENERAL TRANSCRIPTION AND DNA REPAIR FACTOR IIH HELICASE SUBUNIT XPB"/>
    <property type="match status" value="1"/>
</dbReference>
<dbReference type="SMART" id="SM00487">
    <property type="entry name" value="DEXDc"/>
    <property type="match status" value="1"/>
</dbReference>
<comment type="caution">
    <text evidence="7">The sequence shown here is derived from an EMBL/GenBank/DDBJ whole genome shotgun (WGS) entry which is preliminary data.</text>
</comment>
<accession>A0A0F9SVG6</accession>
<dbReference type="Pfam" id="PF21241">
    <property type="entry name" value="UvsW_N"/>
    <property type="match status" value="1"/>
</dbReference>
<dbReference type="SMART" id="SM00490">
    <property type="entry name" value="HELICc"/>
    <property type="match status" value="1"/>
</dbReference>
<dbReference type="InterPro" id="IPR049430">
    <property type="entry name" value="UvsW_N_sf"/>
</dbReference>
<dbReference type="InterPro" id="IPR027417">
    <property type="entry name" value="P-loop_NTPase"/>
</dbReference>
<sequence>MSRIIVGNTLCTIEEEEDIIFLRALDRELSFKVQGAEHTKVYKLGKWDGIRRIMSRNLTFPYGLLDRVRKFYLQHNKVVDIDNRRPLKSVAEPISIYNRLVEMGKEPYDYQIETANVTNHNDCGIIRAATGSGKTLIAALMTAQFGKSTIIYVIGKDLLYQLHRFLAEVFQMDIGIVGDGLCEIRDINVVSVWTVGQALGMKKSAIITDGASDETSIDHSKYVDILRMMKSVKVHIFDECHLAACDTIQEISRNINPEHLYGMSASPWRDDNADLLIESIFGSKIVDIPASQLIEGGYLVQPIIKFIKVNQKRYPKATKYPTVYKDYIIENDERNGHIITGSRRLVEQGYQTLVLYSRLAHGKYLHKEISKSMPCMLLSGKDSSKVRDEAKAKLEGGDINCIVASTIFDIGVDLPSLSGLIIASGGKSSVRALQRVGRVIRKHPGKQYAAILDFLDQAKFLKSHSTIRYKVYASEKGFDVKWPKS</sequence>